<name>A0A099YCU3_LIMMU</name>
<protein>
    <submittedName>
        <fullName evidence="1">Uncharacterized protein</fullName>
    </submittedName>
</protein>
<comment type="caution">
    <text evidence="1">The sequence shown here is derived from an EMBL/GenBank/DDBJ whole genome shotgun (WGS) entry which is preliminary data.</text>
</comment>
<proteinExistence type="predicted"/>
<accession>A0A099YCU3</accession>
<dbReference type="Proteomes" id="UP000030001">
    <property type="component" value="Unassembled WGS sequence"/>
</dbReference>
<reference evidence="1 2" key="1">
    <citation type="submission" date="2014-09" db="EMBL/GenBank/DDBJ databases">
        <title>Lactobacillus mucosae CRL573 Genome Sequencing.</title>
        <authorList>
            <person name="Bleckwedel J."/>
            <person name="Teran L.C."/>
            <person name="Bonacina J."/>
            <person name="Saavedra L."/>
            <person name="Mozzi F.B."/>
            <person name="Raya R.R."/>
        </authorList>
    </citation>
    <scope>NUCLEOTIDE SEQUENCE [LARGE SCALE GENOMIC DNA]</scope>
    <source>
        <strain evidence="1 2">CRL573</strain>
    </source>
</reference>
<dbReference type="EMBL" id="JROC01000033">
    <property type="protein sequence ID" value="KGL66713.1"/>
    <property type="molecule type" value="Genomic_DNA"/>
</dbReference>
<organism evidence="1 2">
    <name type="scientific">Limosilactobacillus mucosae</name>
    <name type="common">Lactobacillus mucosae</name>
    <dbReference type="NCBI Taxonomy" id="97478"/>
    <lineage>
        <taxon>Bacteria</taxon>
        <taxon>Bacillati</taxon>
        <taxon>Bacillota</taxon>
        <taxon>Bacilli</taxon>
        <taxon>Lactobacillales</taxon>
        <taxon>Lactobacillaceae</taxon>
        <taxon>Limosilactobacillus</taxon>
    </lineage>
</organism>
<evidence type="ECO:0000313" key="2">
    <source>
        <dbReference type="Proteomes" id="UP000030001"/>
    </source>
</evidence>
<sequence>MRVKNNQDFYRALHALEEDPKWFTHVGQESGLDQYIDDGDPQTDVKTVLEDRKRLKKVRKMLQVNPQAWRTGSKRDTVRLIVTYYARFGLSYKDMSGILHIPVSTLRHGYPPFKKDEVINSDLRVELKDKFGKHVRL</sequence>
<dbReference type="AlphaFoldDB" id="A0A099YCU3"/>
<dbReference type="RefSeq" id="WP_034540266.1">
    <property type="nucleotide sequence ID" value="NZ_JAQDFR010000006.1"/>
</dbReference>
<evidence type="ECO:0000313" key="1">
    <source>
        <dbReference type="EMBL" id="KGL66713.1"/>
    </source>
</evidence>
<gene>
    <name evidence="1" type="ORF">LX03_06460</name>
</gene>